<accession>A0A7C4LKT4</accession>
<sequence>MIDYAWDQAMSQGPPAAERMISPWRALRAGVARALSPVRDFLFPPQCLLCGAPLLDLLPALCGPCRSGLLPASRDRCERCAAPIGPHLSTTAGCVHCRDECFAFRRVLALGVYEGNLRSAILRGKEPTGAALVTALTDLLIDTCLGDLLTEPFDAVVPVPHDWRRRFWRLHSPAETIAHRLAQRLQRRYAPHVLRKPRSTPLQSRTPPALRRRQQCRAFEVPPVWNLAGARLLLVDDVLTTGATADAAAAALRDRQAADVLVVVLARGIGQARGAP</sequence>
<name>A0A7C4LKT4_9PLAN</name>
<proteinExistence type="predicted"/>
<comment type="caution">
    <text evidence="2">The sequence shown here is derived from an EMBL/GenBank/DDBJ whole genome shotgun (WGS) entry which is preliminary data.</text>
</comment>
<gene>
    <name evidence="2" type="ORF">ENS64_07705</name>
</gene>
<protein>
    <submittedName>
        <fullName evidence="2">ComF family protein</fullName>
    </submittedName>
</protein>
<feature type="domain" description="Double zinc ribbon" evidence="1">
    <location>
        <begin position="40"/>
        <end position="97"/>
    </location>
</feature>
<dbReference type="InterPro" id="IPR029057">
    <property type="entry name" value="PRTase-like"/>
</dbReference>
<dbReference type="PANTHER" id="PTHR47505:SF1">
    <property type="entry name" value="DNA UTILIZATION PROTEIN YHGH"/>
    <property type="match status" value="1"/>
</dbReference>
<organism evidence="2">
    <name type="scientific">Schlesneria paludicola</name>
    <dbReference type="NCBI Taxonomy" id="360056"/>
    <lineage>
        <taxon>Bacteria</taxon>
        <taxon>Pseudomonadati</taxon>
        <taxon>Planctomycetota</taxon>
        <taxon>Planctomycetia</taxon>
        <taxon>Planctomycetales</taxon>
        <taxon>Planctomycetaceae</taxon>
        <taxon>Schlesneria</taxon>
    </lineage>
</organism>
<dbReference type="InterPro" id="IPR051910">
    <property type="entry name" value="ComF/GntX_DNA_util-trans"/>
</dbReference>
<dbReference type="AlphaFoldDB" id="A0A7C4LKT4"/>
<dbReference type="InterPro" id="IPR044005">
    <property type="entry name" value="DZR_2"/>
</dbReference>
<reference evidence="2" key="1">
    <citation type="journal article" date="2020" name="mSystems">
        <title>Genome- and Community-Level Interaction Insights into Carbon Utilization and Element Cycling Functions of Hydrothermarchaeota in Hydrothermal Sediment.</title>
        <authorList>
            <person name="Zhou Z."/>
            <person name="Liu Y."/>
            <person name="Xu W."/>
            <person name="Pan J."/>
            <person name="Luo Z.H."/>
            <person name="Li M."/>
        </authorList>
    </citation>
    <scope>NUCLEOTIDE SEQUENCE [LARGE SCALE GENOMIC DNA]</scope>
    <source>
        <strain evidence="2">SpSt-508</strain>
    </source>
</reference>
<dbReference type="PANTHER" id="PTHR47505">
    <property type="entry name" value="DNA UTILIZATION PROTEIN YHGH"/>
    <property type="match status" value="1"/>
</dbReference>
<evidence type="ECO:0000313" key="2">
    <source>
        <dbReference type="EMBL" id="HGT39134.1"/>
    </source>
</evidence>
<dbReference type="Gene3D" id="3.40.50.2020">
    <property type="match status" value="1"/>
</dbReference>
<dbReference type="SUPFAM" id="SSF53271">
    <property type="entry name" value="PRTase-like"/>
    <property type="match status" value="1"/>
</dbReference>
<dbReference type="EMBL" id="DSVQ01000012">
    <property type="protein sequence ID" value="HGT39134.1"/>
    <property type="molecule type" value="Genomic_DNA"/>
</dbReference>
<dbReference type="Pfam" id="PF18912">
    <property type="entry name" value="DZR_2"/>
    <property type="match status" value="1"/>
</dbReference>
<evidence type="ECO:0000259" key="1">
    <source>
        <dbReference type="Pfam" id="PF18912"/>
    </source>
</evidence>